<dbReference type="AlphaFoldDB" id="A0A0W1AMS5"/>
<dbReference type="SUPFAM" id="SSF55620">
    <property type="entry name" value="Tetrahydrobiopterin biosynthesis enzymes-like"/>
    <property type="match status" value="1"/>
</dbReference>
<dbReference type="GO" id="GO:0005737">
    <property type="term" value="C:cytoplasm"/>
    <property type="evidence" value="ECO:0007669"/>
    <property type="project" value="TreeGrafter"/>
</dbReference>
<dbReference type="GO" id="GO:0046654">
    <property type="term" value="P:tetrahydrofolate biosynthetic process"/>
    <property type="evidence" value="ECO:0007669"/>
    <property type="project" value="UniProtKB-UniRule"/>
</dbReference>
<dbReference type="EC" id="4.1.2.25" evidence="6"/>
<organism evidence="8 9">
    <name type="scientific">Legionella waltersii</name>
    <dbReference type="NCBI Taxonomy" id="66969"/>
    <lineage>
        <taxon>Bacteria</taxon>
        <taxon>Pseudomonadati</taxon>
        <taxon>Pseudomonadota</taxon>
        <taxon>Gammaproteobacteria</taxon>
        <taxon>Legionellales</taxon>
        <taxon>Legionellaceae</taxon>
        <taxon>Legionella</taxon>
    </lineage>
</organism>
<dbReference type="PANTHER" id="PTHR42844:SF1">
    <property type="entry name" value="DIHYDRONEOPTERIN ALDOLASE 1-RELATED"/>
    <property type="match status" value="1"/>
</dbReference>
<evidence type="ECO:0000313" key="9">
    <source>
        <dbReference type="Proteomes" id="UP000054729"/>
    </source>
</evidence>
<keyword evidence="9" id="KW-1185">Reference proteome</keyword>
<evidence type="ECO:0000256" key="1">
    <source>
        <dbReference type="ARBA" id="ARBA00001353"/>
    </source>
</evidence>
<comment type="caution">
    <text evidence="8">The sequence shown here is derived from an EMBL/GenBank/DDBJ whole genome shotgun (WGS) entry which is preliminary data.</text>
</comment>
<dbReference type="PANTHER" id="PTHR42844">
    <property type="entry name" value="DIHYDRONEOPTERIN ALDOLASE 1-RELATED"/>
    <property type="match status" value="1"/>
</dbReference>
<name>A0A0W1AMS5_9GAMM</name>
<dbReference type="Proteomes" id="UP000054729">
    <property type="component" value="Unassembled WGS sequence"/>
</dbReference>
<proteinExistence type="inferred from homology"/>
<evidence type="ECO:0000256" key="2">
    <source>
        <dbReference type="ARBA" id="ARBA00005013"/>
    </source>
</evidence>
<evidence type="ECO:0000259" key="7">
    <source>
        <dbReference type="SMART" id="SM00905"/>
    </source>
</evidence>
<dbReference type="UniPathway" id="UPA00077">
    <property type="reaction ID" value="UER00154"/>
</dbReference>
<gene>
    <name evidence="8" type="primary">folB</name>
    <name evidence="8" type="ORF">Lwal_0554</name>
</gene>
<evidence type="ECO:0000256" key="3">
    <source>
        <dbReference type="ARBA" id="ARBA00005708"/>
    </source>
</evidence>
<evidence type="ECO:0000313" key="8">
    <source>
        <dbReference type="EMBL" id="KTD82625.1"/>
    </source>
</evidence>
<comment type="similarity">
    <text evidence="3 6">Belongs to the DHNA family.</text>
</comment>
<accession>A0A0W1AMS5</accession>
<evidence type="ECO:0000256" key="4">
    <source>
        <dbReference type="ARBA" id="ARBA00022909"/>
    </source>
</evidence>
<dbReference type="GO" id="GO:0004150">
    <property type="term" value="F:dihydroneopterin aldolase activity"/>
    <property type="evidence" value="ECO:0007669"/>
    <property type="project" value="UniProtKB-UniRule"/>
</dbReference>
<dbReference type="InterPro" id="IPR043133">
    <property type="entry name" value="GTP-CH-I_C/QueF"/>
</dbReference>
<dbReference type="RefSeq" id="WP_058479392.1">
    <property type="nucleotide sequence ID" value="NZ_CAAAIQ010000018.1"/>
</dbReference>
<keyword evidence="4 6" id="KW-0289">Folate biosynthesis</keyword>
<dbReference type="SMART" id="SM00905">
    <property type="entry name" value="FolB"/>
    <property type="match status" value="1"/>
</dbReference>
<sequence>MDSLNITALCVEATIGIYNWEQRIKQKLFLDIRIPIDFKACDDNIEHTLDYDKLCKSVTHFMESKPFQLIETVANEVASLIQNEFQVKQITVAVTKPHAVKNAGGIQVIANR</sequence>
<keyword evidence="5 6" id="KW-0456">Lyase</keyword>
<dbReference type="InterPro" id="IPR006156">
    <property type="entry name" value="Dihydroneopterin_aldolase"/>
</dbReference>
<comment type="catalytic activity">
    <reaction evidence="1 6">
        <text>7,8-dihydroneopterin = 6-hydroxymethyl-7,8-dihydropterin + glycolaldehyde</text>
        <dbReference type="Rhea" id="RHEA:10540"/>
        <dbReference type="ChEBI" id="CHEBI:17001"/>
        <dbReference type="ChEBI" id="CHEBI:17071"/>
        <dbReference type="ChEBI" id="CHEBI:44841"/>
        <dbReference type="EC" id="4.1.2.25"/>
    </reaction>
</comment>
<protein>
    <recommendedName>
        <fullName evidence="6">7,8-dihydroneopterin aldolase</fullName>
        <ecNumber evidence="6">4.1.2.25</ecNumber>
    </recommendedName>
</protein>
<reference evidence="8 9" key="1">
    <citation type="submission" date="2015-11" db="EMBL/GenBank/DDBJ databases">
        <title>Genomic analysis of 38 Legionella species identifies large and diverse effector repertoires.</title>
        <authorList>
            <person name="Burstein D."/>
            <person name="Amaro F."/>
            <person name="Zusman T."/>
            <person name="Lifshitz Z."/>
            <person name="Cohen O."/>
            <person name="Gilbert J.A."/>
            <person name="Pupko T."/>
            <person name="Shuman H.A."/>
            <person name="Segal G."/>
        </authorList>
    </citation>
    <scope>NUCLEOTIDE SEQUENCE [LARGE SCALE GENOMIC DNA]</scope>
    <source>
        <strain evidence="8 9">ATCC 51914</strain>
    </source>
</reference>
<dbReference type="InterPro" id="IPR006157">
    <property type="entry name" value="FolB_dom"/>
</dbReference>
<dbReference type="EMBL" id="LNZB01000009">
    <property type="protein sequence ID" value="KTD82625.1"/>
    <property type="molecule type" value="Genomic_DNA"/>
</dbReference>
<dbReference type="OrthoDB" id="9810587at2"/>
<dbReference type="STRING" id="66969.Lwal_0554"/>
<dbReference type="PATRIC" id="fig|66969.6.peg.594"/>
<dbReference type="GO" id="GO:0046656">
    <property type="term" value="P:folic acid biosynthetic process"/>
    <property type="evidence" value="ECO:0007669"/>
    <property type="project" value="UniProtKB-UniRule"/>
</dbReference>
<feature type="domain" description="Dihydroneopterin aldolase/epimerase" evidence="7">
    <location>
        <begin position="4"/>
        <end position="112"/>
    </location>
</feature>
<evidence type="ECO:0000256" key="6">
    <source>
        <dbReference type="RuleBase" id="RU362079"/>
    </source>
</evidence>
<dbReference type="NCBIfam" id="TIGR00525">
    <property type="entry name" value="folB"/>
    <property type="match status" value="1"/>
</dbReference>
<dbReference type="Gene3D" id="3.30.1130.10">
    <property type="match status" value="1"/>
</dbReference>
<comment type="pathway">
    <text evidence="2 6">Cofactor biosynthesis; tetrahydrofolate biosynthesis; 2-amino-4-hydroxy-6-hydroxymethyl-7,8-dihydropteridine diphosphate from 7,8-dihydroneopterin triphosphate: step 3/4.</text>
</comment>
<comment type="function">
    <text evidence="6">Catalyzes the conversion of 7,8-dihydroneopterin to 6-hydroxymethyl-7,8-dihydropterin.</text>
</comment>
<dbReference type="NCBIfam" id="TIGR00526">
    <property type="entry name" value="folB_dom"/>
    <property type="match status" value="1"/>
</dbReference>
<dbReference type="Pfam" id="PF02152">
    <property type="entry name" value="FolB"/>
    <property type="match status" value="1"/>
</dbReference>
<evidence type="ECO:0000256" key="5">
    <source>
        <dbReference type="ARBA" id="ARBA00023239"/>
    </source>
</evidence>